<evidence type="ECO:0000313" key="6">
    <source>
        <dbReference type="EMBL" id="MBB5060368.1"/>
    </source>
</evidence>
<dbReference type="PANTHER" id="PTHR36153">
    <property type="entry name" value="INNER MEMBRANE PROTEIN-RELATED"/>
    <property type="match status" value="1"/>
</dbReference>
<name>A0A7W7ZI89_9BACT</name>
<feature type="transmembrane region" description="Helical" evidence="1">
    <location>
        <begin position="7"/>
        <end position="27"/>
    </location>
</feature>
<dbReference type="InterPro" id="IPR010623">
    <property type="entry name" value="IcmF_C"/>
</dbReference>
<organism evidence="6 7">
    <name type="scientific">Granulicella aggregans</name>
    <dbReference type="NCBI Taxonomy" id="474949"/>
    <lineage>
        <taxon>Bacteria</taxon>
        <taxon>Pseudomonadati</taxon>
        <taxon>Acidobacteriota</taxon>
        <taxon>Terriglobia</taxon>
        <taxon>Terriglobales</taxon>
        <taxon>Acidobacteriaceae</taxon>
        <taxon>Granulicella</taxon>
    </lineage>
</organism>
<feature type="domain" description="IcmF-related" evidence="3">
    <location>
        <begin position="492"/>
        <end position="793"/>
    </location>
</feature>
<keyword evidence="7" id="KW-1185">Reference proteome</keyword>
<evidence type="ECO:0000256" key="1">
    <source>
        <dbReference type="SAM" id="Phobius"/>
    </source>
</evidence>
<dbReference type="AlphaFoldDB" id="A0A7W7ZI89"/>
<dbReference type="Pfam" id="PF06761">
    <property type="entry name" value="IcmF-related"/>
    <property type="match status" value="1"/>
</dbReference>
<sequence>MTNFLVPGLFFVFAIVVGWLAGPLFHLAGTTLLALRAGLALFGLLAAYLVYWLWSRHQGAATRTATAREASEFSILIRSGVQRLQMAQRTSGSALTTMPLLYVLGAPNSGKTTAISKSGLDPELLAGQVFQDGAVVPTQQLNLWYAGDSVFVDAGEPLTRESNLWSTLVRRTSPGLMASLTNRQRPLRAAVVCVSSEAFFGEDAAEKIVTLARETNANLREIARQLGVDLPVHVILTKLDRIAGFSEYVLHLSQAEASERLGITFPQNSIGDGVYAERSSALVSSSLDQLLFSLSEFRLEMLGRESNPSSIPGIYEFPREMQKLRHPLTNYLVELVRPSHLNANPVLRSFSCIGVRAQVFERPVVEPAQTPRAAFADADATGIFSLREMQAEQTPLRAGATRRVAQWCFLPKLFPLVFLAKSEQESAMAASSRVVLVRRIALASVSLALLVWSVGLTVSYINNAALERNIRDAAASLPGAGATTDFADTQQLASLDRLRLALLQLRDFDRNGAPWRFRWGLYRGQALIPTTRALYFERFRWLLLDATQTRLRHNLDALPTTAPSDADYLATYNPLRAYLITTSFPQYSSGDFLAPVLTRAWLADRTGQGDKEQLASEQFHFFGDELRLGPIYQISPSQPTVMQARTFLNSFGSVDRVYQNMLAAANRSAPSIDFNRLFSGSAATVVETHVVPGAFTRAGYTFMQTAMKSPDSFFTGESWVLGDQAPLSASSNGLASQLADRYLTDFNAQWQSYLRSASVVRFHSLSEAAQKLGSLSSPSSALLALVFTASRNTAVADASVGKEFQPTQALVPPDLSDRFIAPSNTAYINGLVALQGAVSQLAQDPNAAGNPTAAQSVIAAAISAHGTVSQTAQAFNVDPQAHVEQTLTRLLQEPITSVEDVAHGAVPAQINVSGRQFCSTLAPVLTKYPFNRTATIEATPAEVTATLQPGTGTLWQFYANNLKSLVVQQGTQWVAQPMANPKPTPQFLQFFNELAAFSNAMFPAGATTPSLQFTVHIPQSPGIQSVTLVLDKQKTSGADVTHAFNWSPQNSQQAQLIASYGNNNLPLQFSGAWALFHLADRGRVEQAANPTRLAYPLEISGAPIVVNGISLTERIELSGAGAILLSPSARSGLRCTPQMVR</sequence>
<evidence type="ECO:0000259" key="4">
    <source>
        <dbReference type="Pfam" id="PF14331"/>
    </source>
</evidence>
<reference evidence="6 7" key="1">
    <citation type="submission" date="2020-08" db="EMBL/GenBank/DDBJ databases">
        <title>Genomic Encyclopedia of Type Strains, Phase IV (KMG-V): Genome sequencing to study the core and pangenomes of soil and plant-associated prokaryotes.</title>
        <authorList>
            <person name="Whitman W."/>
        </authorList>
    </citation>
    <scope>NUCLEOTIDE SEQUENCE [LARGE SCALE GENOMIC DNA]</scope>
    <source>
        <strain evidence="6 7">M8UP14</strain>
    </source>
</reference>
<evidence type="ECO:0000259" key="3">
    <source>
        <dbReference type="Pfam" id="PF06761"/>
    </source>
</evidence>
<dbReference type="Pfam" id="PF06744">
    <property type="entry name" value="IcmF_C"/>
    <property type="match status" value="1"/>
</dbReference>
<evidence type="ECO:0000259" key="5">
    <source>
        <dbReference type="Pfam" id="PF21070"/>
    </source>
</evidence>
<evidence type="ECO:0000259" key="2">
    <source>
        <dbReference type="Pfam" id="PF06744"/>
    </source>
</evidence>
<dbReference type="RefSeq" id="WP_184222606.1">
    <property type="nucleotide sequence ID" value="NZ_JACHIP010000012.1"/>
</dbReference>
<evidence type="ECO:0000313" key="7">
    <source>
        <dbReference type="Proteomes" id="UP000540989"/>
    </source>
</evidence>
<dbReference type="Pfam" id="PF14331">
    <property type="entry name" value="IcmF-related_N"/>
    <property type="match status" value="1"/>
</dbReference>
<feature type="domain" description="Type VI secretion system IcmF C-terminal" evidence="2">
    <location>
        <begin position="1019"/>
        <end position="1103"/>
    </location>
</feature>
<dbReference type="EMBL" id="JACHIP010000012">
    <property type="protein sequence ID" value="MBB5060368.1"/>
    <property type="molecule type" value="Genomic_DNA"/>
</dbReference>
<comment type="caution">
    <text evidence="6">The sequence shown here is derived from an EMBL/GenBank/DDBJ whole genome shotgun (WGS) entry which is preliminary data.</text>
</comment>
<dbReference type="InterPro" id="IPR025743">
    <property type="entry name" value="TssM1_N"/>
</dbReference>
<dbReference type="InterPro" id="IPR009612">
    <property type="entry name" value="IcmF-rel"/>
</dbReference>
<feature type="transmembrane region" description="Helical" evidence="1">
    <location>
        <begin position="33"/>
        <end position="54"/>
    </location>
</feature>
<dbReference type="InterPro" id="IPR048677">
    <property type="entry name" value="TssM1_hel"/>
</dbReference>
<feature type="domain" description="Type VI secretion system component TssM1 helical" evidence="5">
    <location>
        <begin position="926"/>
        <end position="1005"/>
    </location>
</feature>
<keyword evidence="1" id="KW-0812">Transmembrane</keyword>
<feature type="domain" description="Type VI secretion system component TssM1 N-terminal" evidence="4">
    <location>
        <begin position="183"/>
        <end position="423"/>
    </location>
</feature>
<gene>
    <name evidence="6" type="ORF">HDF16_005104</name>
</gene>
<protein>
    <submittedName>
        <fullName evidence="6">Type VI secretion system protein ImpL</fullName>
    </submittedName>
</protein>
<dbReference type="Proteomes" id="UP000540989">
    <property type="component" value="Unassembled WGS sequence"/>
</dbReference>
<keyword evidence="1" id="KW-0472">Membrane</keyword>
<accession>A0A7W7ZI89</accession>
<proteinExistence type="predicted"/>
<dbReference type="PANTHER" id="PTHR36153:SF1">
    <property type="entry name" value="TYPE VI SECRETION SYSTEM COMPONENT TSSM1"/>
    <property type="match status" value="1"/>
</dbReference>
<keyword evidence="1" id="KW-1133">Transmembrane helix</keyword>
<dbReference type="InterPro" id="IPR053156">
    <property type="entry name" value="T6SS_TssM-like"/>
</dbReference>
<dbReference type="Pfam" id="PF21070">
    <property type="entry name" value="IcmF_helical"/>
    <property type="match status" value="1"/>
</dbReference>
<feature type="transmembrane region" description="Helical" evidence="1">
    <location>
        <begin position="440"/>
        <end position="461"/>
    </location>
</feature>